<reference evidence="3 4" key="1">
    <citation type="submission" date="2018-09" db="EMBL/GenBank/DDBJ databases">
        <authorList>
            <person name="Wang X."/>
            <person name="Du Z."/>
        </authorList>
    </citation>
    <scope>NUCLEOTIDE SEQUENCE [LARGE SCALE GENOMIC DNA]</scope>
    <source>
        <strain evidence="3 4">N3</strain>
    </source>
</reference>
<gene>
    <name evidence="3" type="ORF">D0X99_14680</name>
</gene>
<dbReference type="RefSeq" id="WP_119478590.1">
    <property type="nucleotide sequence ID" value="NZ_QXML01000007.1"/>
</dbReference>
<evidence type="ECO:0000256" key="1">
    <source>
        <dbReference type="SAM" id="SignalP"/>
    </source>
</evidence>
<feature type="domain" description="DUF4440" evidence="2">
    <location>
        <begin position="26"/>
        <end position="133"/>
    </location>
</feature>
<comment type="caution">
    <text evidence="3">The sequence shown here is derived from an EMBL/GenBank/DDBJ whole genome shotgun (WGS) entry which is preliminary data.</text>
</comment>
<dbReference type="Pfam" id="PF14534">
    <property type="entry name" value="DUF4440"/>
    <property type="match status" value="1"/>
</dbReference>
<organism evidence="3 4">
    <name type="scientific">Algoriphagus lacus</name>
    <dbReference type="NCBI Taxonomy" id="2056311"/>
    <lineage>
        <taxon>Bacteria</taxon>
        <taxon>Pseudomonadati</taxon>
        <taxon>Bacteroidota</taxon>
        <taxon>Cytophagia</taxon>
        <taxon>Cytophagales</taxon>
        <taxon>Cyclobacteriaceae</taxon>
        <taxon>Algoriphagus</taxon>
    </lineage>
</organism>
<dbReference type="OrthoDB" id="8756677at2"/>
<evidence type="ECO:0000313" key="4">
    <source>
        <dbReference type="Proteomes" id="UP000283522"/>
    </source>
</evidence>
<dbReference type="EMBL" id="QXML01000007">
    <property type="protein sequence ID" value="RIW14047.1"/>
    <property type="molecule type" value="Genomic_DNA"/>
</dbReference>
<feature type="chain" id="PRO_5019312932" evidence="1">
    <location>
        <begin position="20"/>
        <end position="144"/>
    </location>
</feature>
<protein>
    <submittedName>
        <fullName evidence="3">Nuclear transport factor 2 family protein</fullName>
    </submittedName>
</protein>
<dbReference type="CDD" id="cd00531">
    <property type="entry name" value="NTF2_like"/>
    <property type="match status" value="1"/>
</dbReference>
<name>A0A418PPP2_9BACT</name>
<dbReference type="InterPro" id="IPR032710">
    <property type="entry name" value="NTF2-like_dom_sf"/>
</dbReference>
<feature type="signal peptide" evidence="1">
    <location>
        <begin position="1"/>
        <end position="19"/>
    </location>
</feature>
<keyword evidence="1" id="KW-0732">Signal</keyword>
<keyword evidence="4" id="KW-1185">Reference proteome</keyword>
<accession>A0A418PPP2</accession>
<dbReference type="InterPro" id="IPR027843">
    <property type="entry name" value="DUF4440"/>
</dbReference>
<dbReference type="SUPFAM" id="SSF54427">
    <property type="entry name" value="NTF2-like"/>
    <property type="match status" value="1"/>
</dbReference>
<sequence length="144" mass="16148">MKVLFLLSCLTILQTVSFAQSPEEQLLQVDQGWEKALLESNVEFLENLVAADFIWVHNHAGLIDGKEAVIVRAKRIRGGQADDTRNRTPRDQQVVILGQTGVVSGYTVVDRGPSPTTYHFMRTYARVNGEWKLLGNHTMAIPED</sequence>
<dbReference type="Gene3D" id="3.10.450.50">
    <property type="match status" value="1"/>
</dbReference>
<evidence type="ECO:0000259" key="2">
    <source>
        <dbReference type="Pfam" id="PF14534"/>
    </source>
</evidence>
<evidence type="ECO:0000313" key="3">
    <source>
        <dbReference type="EMBL" id="RIW14047.1"/>
    </source>
</evidence>
<proteinExistence type="predicted"/>
<dbReference type="Proteomes" id="UP000283522">
    <property type="component" value="Unassembled WGS sequence"/>
</dbReference>
<dbReference type="AlphaFoldDB" id="A0A418PPP2"/>